<reference evidence="5 6" key="1">
    <citation type="submission" date="2020-08" db="EMBL/GenBank/DDBJ databases">
        <title>Genome public.</title>
        <authorList>
            <person name="Liu C."/>
            <person name="Sun Q."/>
        </authorList>
    </citation>
    <scope>NUCLEOTIDE SEQUENCE [LARGE SCALE GENOMIC DNA]</scope>
    <source>
        <strain evidence="5 6">BX1</strain>
    </source>
</reference>
<gene>
    <name evidence="5" type="ORF">H8717_09220</name>
</gene>
<dbReference type="PROSITE" id="PS51379">
    <property type="entry name" value="4FE4S_FER_2"/>
    <property type="match status" value="2"/>
</dbReference>
<dbReference type="InterPro" id="IPR017900">
    <property type="entry name" value="4Fe4S_Fe_S_CS"/>
</dbReference>
<evidence type="ECO:0000256" key="3">
    <source>
        <dbReference type="ARBA" id="ARBA00023014"/>
    </source>
</evidence>
<dbReference type="EMBL" id="JACRTB010000012">
    <property type="protein sequence ID" value="MBC8576583.1"/>
    <property type="molecule type" value="Genomic_DNA"/>
</dbReference>
<keyword evidence="3" id="KW-0411">Iron-sulfur</keyword>
<organism evidence="5 6">
    <name type="scientific">Yanshouia hominis</name>
    <dbReference type="NCBI Taxonomy" id="2763673"/>
    <lineage>
        <taxon>Bacteria</taxon>
        <taxon>Bacillati</taxon>
        <taxon>Bacillota</taxon>
        <taxon>Clostridia</taxon>
        <taxon>Eubacteriales</taxon>
        <taxon>Oscillospiraceae</taxon>
        <taxon>Yanshouia</taxon>
    </lineage>
</organism>
<dbReference type="SUPFAM" id="SSF54862">
    <property type="entry name" value="4Fe-4S ferredoxins"/>
    <property type="match status" value="1"/>
</dbReference>
<dbReference type="InterPro" id="IPR017896">
    <property type="entry name" value="4Fe4S_Fe-S-bd"/>
</dbReference>
<keyword evidence="6" id="KW-1185">Reference proteome</keyword>
<evidence type="ECO:0000256" key="1">
    <source>
        <dbReference type="ARBA" id="ARBA00022723"/>
    </source>
</evidence>
<protein>
    <submittedName>
        <fullName evidence="5">4Fe-4S binding protein</fullName>
    </submittedName>
</protein>
<comment type="caution">
    <text evidence="5">The sequence shown here is derived from an EMBL/GenBank/DDBJ whole genome shotgun (WGS) entry which is preliminary data.</text>
</comment>
<dbReference type="InterPro" id="IPR057431">
    <property type="entry name" value="LdpA_Fe-S-bd"/>
</dbReference>
<name>A0ABR7NLQ9_9FIRM</name>
<sequence>MAQAVKIALVGRECVACGCCEKVCPKNAIHVRSGIIAQVDGEKCVGCGRCAKICPAAVISVVQRKGDI</sequence>
<evidence type="ECO:0000313" key="5">
    <source>
        <dbReference type="EMBL" id="MBC8576583.1"/>
    </source>
</evidence>
<evidence type="ECO:0000256" key="2">
    <source>
        <dbReference type="ARBA" id="ARBA00023004"/>
    </source>
</evidence>
<keyword evidence="1" id="KW-0479">Metal-binding</keyword>
<dbReference type="Pfam" id="PF25160">
    <property type="entry name" value="LdpA_Fe-S-bd"/>
    <property type="match status" value="1"/>
</dbReference>
<keyword evidence="2" id="KW-0408">Iron</keyword>
<proteinExistence type="predicted"/>
<evidence type="ECO:0000259" key="4">
    <source>
        <dbReference type="PROSITE" id="PS51379"/>
    </source>
</evidence>
<dbReference type="RefSeq" id="WP_262400091.1">
    <property type="nucleotide sequence ID" value="NZ_JACRTB010000012.1"/>
</dbReference>
<accession>A0ABR7NLQ9</accession>
<dbReference type="Gene3D" id="3.30.70.20">
    <property type="match status" value="1"/>
</dbReference>
<feature type="domain" description="4Fe-4S ferredoxin-type" evidence="4">
    <location>
        <begin position="5"/>
        <end position="34"/>
    </location>
</feature>
<feature type="domain" description="4Fe-4S ferredoxin-type" evidence="4">
    <location>
        <begin position="35"/>
        <end position="64"/>
    </location>
</feature>
<dbReference type="PROSITE" id="PS00198">
    <property type="entry name" value="4FE4S_FER_1"/>
    <property type="match status" value="2"/>
</dbReference>
<evidence type="ECO:0000313" key="6">
    <source>
        <dbReference type="Proteomes" id="UP000658131"/>
    </source>
</evidence>
<dbReference type="Proteomes" id="UP000658131">
    <property type="component" value="Unassembled WGS sequence"/>
</dbReference>